<dbReference type="GeneID" id="27335468"/>
<dbReference type="RefSeq" id="XP_016233414.1">
    <property type="nucleotide sequence ID" value="XM_016382711.1"/>
</dbReference>
<evidence type="ECO:0000313" key="3">
    <source>
        <dbReference type="Proteomes" id="UP000053328"/>
    </source>
</evidence>
<sequence length="551" mass="62537">MIEIDFIQYNPSQGPRQRDLDRLRAISHAARVTHENRRRSTKRHVIALNRGQSSIDRHDKTDREEEDRYEEVVGEPILVVSAAFQGNSDPFSCVAINITSELNRVLTFARDVVLQAHYTPFAIRTMSYQTASRFEQPTVGRAWADISASLRDEGTALARLTTYSQLLSNCVADPKELRTLVLRMRQRSLYLLRKKLEGHSKLSEAEERGNLKRHIFGLFDAECFCGDTEAALVHGKALQQLTNESNTLDIPLAQRLLYIICHTAASRGQRTLSTVSKWIIQKFDVIFERSLPSQPLGVLKVPYVHTNVTLPELQDVFVGVRYLAEWTLREPQTDDSEAIDSAKEKEAAFLYATVQALVNMSRLNDMYHDLVEAVWMADAGDGERYTQVGLAVALNYMTRKLFGDLTINGVNVRDFSAVHMEQLKSALQLAYTSSSPEDYAFFAPAHLWLLFIGASCEHKGKEKKPLADMWFSPLLMFQARAMGVVSWSQMRALAEQFLYTSALEPDGGLWFVSLMKRLEYSSPQSKLAMLAKFPWFLKHKGGLRRSEEGLF</sequence>
<dbReference type="VEuPathDB" id="FungiDB:PV08_08385"/>
<dbReference type="AlphaFoldDB" id="A0A0D2B2P0"/>
<feature type="region of interest" description="Disordered" evidence="1">
    <location>
        <begin position="49"/>
        <end position="68"/>
    </location>
</feature>
<accession>A0A0D2B2P0</accession>
<protein>
    <submittedName>
        <fullName evidence="2">Uncharacterized protein</fullName>
    </submittedName>
</protein>
<name>A0A0D2B2P0_9EURO</name>
<dbReference type="HOGENOM" id="CLU_025452_1_0_1"/>
<evidence type="ECO:0000313" key="2">
    <source>
        <dbReference type="EMBL" id="KIW13198.1"/>
    </source>
</evidence>
<dbReference type="EMBL" id="KN847497">
    <property type="protein sequence ID" value="KIW13198.1"/>
    <property type="molecule type" value="Genomic_DNA"/>
</dbReference>
<dbReference type="OrthoDB" id="4132346at2759"/>
<evidence type="ECO:0000256" key="1">
    <source>
        <dbReference type="SAM" id="MobiDB-lite"/>
    </source>
</evidence>
<dbReference type="Proteomes" id="UP000053328">
    <property type="component" value="Unassembled WGS sequence"/>
</dbReference>
<reference evidence="2 3" key="1">
    <citation type="submission" date="2015-01" db="EMBL/GenBank/DDBJ databases">
        <title>The Genome Sequence of Exophiala spinifera CBS89968.</title>
        <authorList>
            <consortium name="The Broad Institute Genomics Platform"/>
            <person name="Cuomo C."/>
            <person name="de Hoog S."/>
            <person name="Gorbushina A."/>
            <person name="Stielow B."/>
            <person name="Teixiera M."/>
            <person name="Abouelleil A."/>
            <person name="Chapman S.B."/>
            <person name="Priest M."/>
            <person name="Young S.K."/>
            <person name="Wortman J."/>
            <person name="Nusbaum C."/>
            <person name="Birren B."/>
        </authorList>
    </citation>
    <scope>NUCLEOTIDE SEQUENCE [LARGE SCALE GENOMIC DNA]</scope>
    <source>
        <strain evidence="2 3">CBS 89968</strain>
    </source>
</reference>
<proteinExistence type="predicted"/>
<keyword evidence="3" id="KW-1185">Reference proteome</keyword>
<organism evidence="2 3">
    <name type="scientific">Exophiala spinifera</name>
    <dbReference type="NCBI Taxonomy" id="91928"/>
    <lineage>
        <taxon>Eukaryota</taxon>
        <taxon>Fungi</taxon>
        <taxon>Dikarya</taxon>
        <taxon>Ascomycota</taxon>
        <taxon>Pezizomycotina</taxon>
        <taxon>Eurotiomycetes</taxon>
        <taxon>Chaetothyriomycetidae</taxon>
        <taxon>Chaetothyriales</taxon>
        <taxon>Herpotrichiellaceae</taxon>
        <taxon>Exophiala</taxon>
    </lineage>
</organism>
<gene>
    <name evidence="2" type="ORF">PV08_08385</name>
</gene>